<proteinExistence type="predicted"/>
<dbReference type="EMBL" id="JPRM01000010">
    <property type="protein sequence ID" value="KFF17290.1"/>
    <property type="molecule type" value="Genomic_DNA"/>
</dbReference>
<dbReference type="EMBL" id="MUGY01000008">
    <property type="protein sequence ID" value="OXA95125.1"/>
    <property type="molecule type" value="Genomic_DNA"/>
</dbReference>
<protein>
    <submittedName>
        <fullName evidence="1">Uncharacterized protein</fullName>
    </submittedName>
</protein>
<dbReference type="OrthoDB" id="1064164at2"/>
<dbReference type="eggNOG" id="ENOG50330S3">
    <property type="taxonomic scope" value="Bacteria"/>
</dbReference>
<dbReference type="Proteomes" id="UP000198424">
    <property type="component" value="Unassembled WGS sequence"/>
</dbReference>
<dbReference type="Proteomes" id="UP000028712">
    <property type="component" value="Unassembled WGS sequence"/>
</dbReference>
<evidence type="ECO:0000313" key="4">
    <source>
        <dbReference type="Proteomes" id="UP000198424"/>
    </source>
</evidence>
<comment type="caution">
    <text evidence="1">The sequence shown here is derived from an EMBL/GenBank/DDBJ whole genome shotgun (WGS) entry which is preliminary data.</text>
</comment>
<evidence type="ECO:0000313" key="1">
    <source>
        <dbReference type="EMBL" id="KFF17290.1"/>
    </source>
</evidence>
<gene>
    <name evidence="2" type="ORF">B0A62_09485</name>
    <name evidence="1" type="ORF">IW20_08070</name>
</gene>
<sequence length="266" mass="31426">MTSEEIKQFGLVIIESLPDDEKKTGFNLHSTIIKYKTFEFPDLSAEFYDVSDRKNLFWLLKELVRKAVDENHFFILHIEAHGFDDGIELKNGEEVTWGEMIPYFQEINIRFHNYLFILLGICRGAGILKYINPMERAPFRALISSEKDIYVQDLVPGFEEFYKHFFFDLDSVESLEKYNSVISDPKDKLIHVTAEYCFDAIADIERLTADKSKLKATYKSSLLKNYPDLKYFSDDYTNKYVDHKLTEIFEDLKTRKDYFLMKDLQE</sequence>
<organism evidence="1 3">
    <name type="scientific">Flavobacterium hydatis</name>
    <name type="common">Cytophaga aquatilis</name>
    <dbReference type="NCBI Taxonomy" id="991"/>
    <lineage>
        <taxon>Bacteria</taxon>
        <taxon>Pseudomonadati</taxon>
        <taxon>Bacteroidota</taxon>
        <taxon>Flavobacteriia</taxon>
        <taxon>Flavobacteriales</taxon>
        <taxon>Flavobacteriaceae</taxon>
        <taxon>Flavobacterium</taxon>
    </lineage>
</organism>
<keyword evidence="4" id="KW-1185">Reference proteome</keyword>
<reference evidence="2 4" key="2">
    <citation type="submission" date="2016-11" db="EMBL/GenBank/DDBJ databases">
        <title>Whole genomes of Flavobacteriaceae.</title>
        <authorList>
            <person name="Stine C."/>
            <person name="Li C."/>
            <person name="Tadesse D."/>
        </authorList>
    </citation>
    <scope>NUCLEOTIDE SEQUENCE [LARGE SCALE GENOMIC DNA]</scope>
    <source>
        <strain evidence="2 4">ATCC 29551</strain>
    </source>
</reference>
<reference evidence="1 3" key="1">
    <citation type="submission" date="2014-07" db="EMBL/GenBank/DDBJ databases">
        <title>Genome of Flavobacterium hydatis DSM 2063.</title>
        <authorList>
            <person name="Pipes S.E."/>
            <person name="Stropko S.J."/>
            <person name="Newman J.D."/>
        </authorList>
    </citation>
    <scope>NUCLEOTIDE SEQUENCE [LARGE SCALE GENOMIC DNA]</scope>
    <source>
        <strain evidence="1 3">DSM 2063</strain>
    </source>
</reference>
<evidence type="ECO:0000313" key="2">
    <source>
        <dbReference type="EMBL" id="OXA95125.1"/>
    </source>
</evidence>
<dbReference type="AlphaFoldDB" id="A0A086AKS6"/>
<evidence type="ECO:0000313" key="3">
    <source>
        <dbReference type="Proteomes" id="UP000028712"/>
    </source>
</evidence>
<accession>A0A086AKS6</accession>
<dbReference type="RefSeq" id="WP_035620656.1">
    <property type="nucleotide sequence ID" value="NZ_JBEWQG010000003.1"/>
</dbReference>
<name>A0A086AKS6_FLAHY</name>
<dbReference type="STRING" id="991.IW20_08070"/>